<dbReference type="InterPro" id="IPR001387">
    <property type="entry name" value="Cro/C1-type_HTH"/>
</dbReference>
<evidence type="ECO:0000313" key="3">
    <source>
        <dbReference type="EMBL" id="MFC5020860.1"/>
    </source>
</evidence>
<feature type="compositionally biased region" description="Low complexity" evidence="1">
    <location>
        <begin position="218"/>
        <end position="235"/>
    </location>
</feature>
<evidence type="ECO:0000256" key="1">
    <source>
        <dbReference type="SAM" id="MobiDB-lite"/>
    </source>
</evidence>
<feature type="compositionally biased region" description="Low complexity" evidence="1">
    <location>
        <begin position="101"/>
        <end position="123"/>
    </location>
</feature>
<protein>
    <submittedName>
        <fullName evidence="3">Helix-turn-helix domain-containing protein</fullName>
    </submittedName>
</protein>
<organism evidence="3 4">
    <name type="scientific">Streptomyces coeruleoprunus</name>
    <dbReference type="NCBI Taxonomy" id="285563"/>
    <lineage>
        <taxon>Bacteria</taxon>
        <taxon>Bacillati</taxon>
        <taxon>Actinomycetota</taxon>
        <taxon>Actinomycetes</taxon>
        <taxon>Kitasatosporales</taxon>
        <taxon>Streptomycetaceae</taxon>
        <taxon>Streptomyces</taxon>
    </lineage>
</organism>
<dbReference type="SUPFAM" id="SSF47413">
    <property type="entry name" value="lambda repressor-like DNA-binding domains"/>
    <property type="match status" value="1"/>
</dbReference>
<comment type="caution">
    <text evidence="3">The sequence shown here is derived from an EMBL/GenBank/DDBJ whole genome shotgun (WGS) entry which is preliminary data.</text>
</comment>
<feature type="domain" description="HTH cro/C1-type" evidence="2">
    <location>
        <begin position="15"/>
        <end position="71"/>
    </location>
</feature>
<feature type="compositionally biased region" description="Low complexity" evidence="1">
    <location>
        <begin position="184"/>
        <end position="210"/>
    </location>
</feature>
<dbReference type="Proteomes" id="UP001595829">
    <property type="component" value="Unassembled WGS sequence"/>
</dbReference>
<dbReference type="EMBL" id="JBHSJD010000001">
    <property type="protein sequence ID" value="MFC5020860.1"/>
    <property type="molecule type" value="Genomic_DNA"/>
</dbReference>
<feature type="region of interest" description="Disordered" evidence="1">
    <location>
        <begin position="89"/>
        <end position="151"/>
    </location>
</feature>
<dbReference type="Pfam" id="PF13560">
    <property type="entry name" value="HTH_31"/>
    <property type="match status" value="1"/>
</dbReference>
<dbReference type="CDD" id="cd00093">
    <property type="entry name" value="HTH_XRE"/>
    <property type="match status" value="1"/>
</dbReference>
<dbReference type="SMART" id="SM00530">
    <property type="entry name" value="HTH_XRE"/>
    <property type="match status" value="1"/>
</dbReference>
<dbReference type="InterPro" id="IPR010982">
    <property type="entry name" value="Lambda_DNA-bd_dom_sf"/>
</dbReference>
<reference evidence="4" key="1">
    <citation type="journal article" date="2019" name="Int. J. Syst. Evol. Microbiol.">
        <title>The Global Catalogue of Microorganisms (GCM) 10K type strain sequencing project: providing services to taxonomists for standard genome sequencing and annotation.</title>
        <authorList>
            <consortium name="The Broad Institute Genomics Platform"/>
            <consortium name="The Broad Institute Genome Sequencing Center for Infectious Disease"/>
            <person name="Wu L."/>
            <person name="Ma J."/>
        </authorList>
    </citation>
    <scope>NUCLEOTIDE SEQUENCE [LARGE SCALE GENOMIC DNA]</scope>
    <source>
        <strain evidence="4">CGMCC 4.1648</strain>
    </source>
</reference>
<evidence type="ECO:0000313" key="4">
    <source>
        <dbReference type="Proteomes" id="UP001595829"/>
    </source>
</evidence>
<keyword evidence="4" id="KW-1185">Reference proteome</keyword>
<accession>A0ABV9X9F3</accession>
<feature type="region of interest" description="Disordered" evidence="1">
    <location>
        <begin position="181"/>
        <end position="238"/>
    </location>
</feature>
<evidence type="ECO:0000259" key="2">
    <source>
        <dbReference type="SMART" id="SM00530"/>
    </source>
</evidence>
<name>A0ABV9X9F3_9ACTN</name>
<sequence>MGGPVEGDVEAFAEHLRKLKDRTGLSYGALAQRLHVGRSTLHRYCLGETVPPDYALVERLARLARAERQELLDLHREWVLAEAARTRAAQAPVAEPEPEAAEAASPAPAEPEPSSAQDAAAPPEETPPRPEPSPEAEPLTPAHSENRPDRPGRLRWTLAAAAAAAVLTGAVVAVDLASGGGPGAPASPRAGAVPSAGGAPSAGTSTKDAPTPTPPSDSPSRTAPPSTGSGSSAPAVRPPLWNADSHVWANGCDHRYLVDRNPGSVPPPPLEQDARQWAGALGAVHAGSTIVRATVTAPPGGAVVVERLSVRVVARRAPLMWPVYAMSNGCGGMITPASYAVDLDAARPLARPVEGFDGERPLPVTRLPYRVSEGDPLVLRVEASAKRCDCDWYLEAEWSSGERHGTLRIDDRGNPFRTSGYGADREYGYAPESGGWSR</sequence>
<feature type="region of interest" description="Disordered" evidence="1">
    <location>
        <begin position="419"/>
        <end position="438"/>
    </location>
</feature>
<gene>
    <name evidence="3" type="ORF">ACFPM3_01685</name>
</gene>
<dbReference type="RefSeq" id="WP_345691887.1">
    <property type="nucleotide sequence ID" value="NZ_BAABIT010000001.1"/>
</dbReference>
<proteinExistence type="predicted"/>
<dbReference type="Gene3D" id="1.10.260.40">
    <property type="entry name" value="lambda repressor-like DNA-binding domains"/>
    <property type="match status" value="1"/>
</dbReference>